<evidence type="ECO:0000256" key="1">
    <source>
        <dbReference type="SAM" id="MobiDB-lite"/>
    </source>
</evidence>
<gene>
    <name evidence="2" type="ORF">EVAR_35743_1</name>
</gene>
<organism evidence="2 3">
    <name type="scientific">Eumeta variegata</name>
    <name type="common">Bagworm moth</name>
    <name type="synonym">Eumeta japonica</name>
    <dbReference type="NCBI Taxonomy" id="151549"/>
    <lineage>
        <taxon>Eukaryota</taxon>
        <taxon>Metazoa</taxon>
        <taxon>Ecdysozoa</taxon>
        <taxon>Arthropoda</taxon>
        <taxon>Hexapoda</taxon>
        <taxon>Insecta</taxon>
        <taxon>Pterygota</taxon>
        <taxon>Neoptera</taxon>
        <taxon>Endopterygota</taxon>
        <taxon>Lepidoptera</taxon>
        <taxon>Glossata</taxon>
        <taxon>Ditrysia</taxon>
        <taxon>Tineoidea</taxon>
        <taxon>Psychidae</taxon>
        <taxon>Oiketicinae</taxon>
        <taxon>Eumeta</taxon>
    </lineage>
</organism>
<evidence type="ECO:0000313" key="2">
    <source>
        <dbReference type="EMBL" id="GBP37309.1"/>
    </source>
</evidence>
<comment type="caution">
    <text evidence="2">The sequence shown here is derived from an EMBL/GenBank/DDBJ whole genome shotgun (WGS) entry which is preliminary data.</text>
</comment>
<dbReference type="Proteomes" id="UP000299102">
    <property type="component" value="Unassembled WGS sequence"/>
</dbReference>
<reference evidence="2 3" key="1">
    <citation type="journal article" date="2019" name="Commun. Biol.">
        <title>The bagworm genome reveals a unique fibroin gene that provides high tensile strength.</title>
        <authorList>
            <person name="Kono N."/>
            <person name="Nakamura H."/>
            <person name="Ohtoshi R."/>
            <person name="Tomita M."/>
            <person name="Numata K."/>
            <person name="Arakawa K."/>
        </authorList>
    </citation>
    <scope>NUCLEOTIDE SEQUENCE [LARGE SCALE GENOMIC DNA]</scope>
</reference>
<dbReference type="AlphaFoldDB" id="A0A4C1VFB2"/>
<dbReference type="EMBL" id="BGZK01000331">
    <property type="protein sequence ID" value="GBP37309.1"/>
    <property type="molecule type" value="Genomic_DNA"/>
</dbReference>
<keyword evidence="3" id="KW-1185">Reference proteome</keyword>
<sequence length="98" mass="10990">MSAVKAAGADDRPRRDRALRKGPGRCSICPVGARVRTRRRRHFKTFRSDTNRFYGRCADVPLPLPDLVSDDGYSDSHVDVLVPDFVSHTSSFKDSELV</sequence>
<name>A0A4C1VFB2_EUMVA</name>
<proteinExistence type="predicted"/>
<feature type="region of interest" description="Disordered" evidence="1">
    <location>
        <begin position="1"/>
        <end position="22"/>
    </location>
</feature>
<accession>A0A4C1VFB2</accession>
<evidence type="ECO:0000313" key="3">
    <source>
        <dbReference type="Proteomes" id="UP000299102"/>
    </source>
</evidence>
<protein>
    <submittedName>
        <fullName evidence="2">Uncharacterized protein</fullName>
    </submittedName>
</protein>